<dbReference type="Proteomes" id="UP000016936">
    <property type="component" value="Unassembled WGS sequence"/>
</dbReference>
<feature type="compositionally biased region" description="Pro residues" evidence="1">
    <location>
        <begin position="168"/>
        <end position="179"/>
    </location>
</feature>
<sequence length="187" mass="20857">MNTYETRRNQQSLMAYNQSTHSHMPPWSPENSRNQNNPFDQPPAVSSSAESPLQMATVSELTRETQSWHSQTCACATPSHETYIPTNSFQQPIPKQNTPHSTAFPSTTYTTLRFQHTPTANSPSPQTRLPYYYEYAHTPTPPHHHILTILPDPPPPTQSPSTTHPNNPLSPPPPPPQYPAPTTAAQS</sequence>
<evidence type="ECO:0000313" key="2">
    <source>
        <dbReference type="EMBL" id="EMD93953.1"/>
    </source>
</evidence>
<name>M2V1Q0_COCH5</name>
<accession>M2V1Q0</accession>
<evidence type="ECO:0000256" key="1">
    <source>
        <dbReference type="SAM" id="MobiDB-lite"/>
    </source>
</evidence>
<feature type="compositionally biased region" description="Polar residues" evidence="1">
    <location>
        <begin position="84"/>
        <end position="105"/>
    </location>
</feature>
<reference evidence="2 3" key="1">
    <citation type="journal article" date="2012" name="PLoS Pathog.">
        <title>Diverse lifestyles and strategies of plant pathogenesis encoded in the genomes of eighteen Dothideomycetes fungi.</title>
        <authorList>
            <person name="Ohm R.A."/>
            <person name="Feau N."/>
            <person name="Henrissat B."/>
            <person name="Schoch C.L."/>
            <person name="Horwitz B.A."/>
            <person name="Barry K.W."/>
            <person name="Condon B.J."/>
            <person name="Copeland A.C."/>
            <person name="Dhillon B."/>
            <person name="Glaser F."/>
            <person name="Hesse C.N."/>
            <person name="Kosti I."/>
            <person name="LaButti K."/>
            <person name="Lindquist E.A."/>
            <person name="Lucas S."/>
            <person name="Salamov A.A."/>
            <person name="Bradshaw R.E."/>
            <person name="Ciuffetti L."/>
            <person name="Hamelin R.C."/>
            <person name="Kema G.H.J."/>
            <person name="Lawrence C."/>
            <person name="Scott J.A."/>
            <person name="Spatafora J.W."/>
            <person name="Turgeon B.G."/>
            <person name="de Wit P.J.G.M."/>
            <person name="Zhong S."/>
            <person name="Goodwin S.B."/>
            <person name="Grigoriev I.V."/>
        </authorList>
    </citation>
    <scope>NUCLEOTIDE SEQUENCE [LARGE SCALE GENOMIC DNA]</scope>
    <source>
        <strain evidence="3">C5 / ATCC 48332 / race O</strain>
    </source>
</reference>
<feature type="compositionally biased region" description="Polar residues" evidence="1">
    <location>
        <begin position="29"/>
        <end position="64"/>
    </location>
</feature>
<feature type="compositionally biased region" description="Polar residues" evidence="1">
    <location>
        <begin position="9"/>
        <end position="22"/>
    </location>
</feature>
<feature type="region of interest" description="Disordered" evidence="1">
    <location>
        <begin position="142"/>
        <end position="187"/>
    </location>
</feature>
<gene>
    <name evidence="2" type="ORF">COCHEDRAFT_1201790</name>
</gene>
<feature type="region of interest" description="Disordered" evidence="1">
    <location>
        <begin position="82"/>
        <end position="105"/>
    </location>
</feature>
<dbReference type="EMBL" id="KB445572">
    <property type="protein sequence ID" value="EMD93953.1"/>
    <property type="molecule type" value="Genomic_DNA"/>
</dbReference>
<organism evidence="2 3">
    <name type="scientific">Cochliobolus heterostrophus (strain C5 / ATCC 48332 / race O)</name>
    <name type="common">Southern corn leaf blight fungus</name>
    <name type="synonym">Bipolaris maydis</name>
    <dbReference type="NCBI Taxonomy" id="701091"/>
    <lineage>
        <taxon>Eukaryota</taxon>
        <taxon>Fungi</taxon>
        <taxon>Dikarya</taxon>
        <taxon>Ascomycota</taxon>
        <taxon>Pezizomycotina</taxon>
        <taxon>Dothideomycetes</taxon>
        <taxon>Pleosporomycetidae</taxon>
        <taxon>Pleosporales</taxon>
        <taxon>Pleosporineae</taxon>
        <taxon>Pleosporaceae</taxon>
        <taxon>Bipolaris</taxon>
    </lineage>
</organism>
<feature type="region of interest" description="Disordered" evidence="1">
    <location>
        <begin position="1"/>
        <end position="64"/>
    </location>
</feature>
<dbReference type="AlphaFoldDB" id="M2V1Q0"/>
<dbReference type="HOGENOM" id="CLU_1464605_0_0_1"/>
<dbReference type="OMA" id="SHETYIP"/>
<evidence type="ECO:0000313" key="3">
    <source>
        <dbReference type="Proteomes" id="UP000016936"/>
    </source>
</evidence>
<reference evidence="3" key="2">
    <citation type="journal article" date="2013" name="PLoS Genet.">
        <title>Comparative genome structure, secondary metabolite, and effector coding capacity across Cochliobolus pathogens.</title>
        <authorList>
            <person name="Condon B.J."/>
            <person name="Leng Y."/>
            <person name="Wu D."/>
            <person name="Bushley K.E."/>
            <person name="Ohm R.A."/>
            <person name="Otillar R."/>
            <person name="Martin J."/>
            <person name="Schackwitz W."/>
            <person name="Grimwood J."/>
            <person name="MohdZainudin N."/>
            <person name="Xue C."/>
            <person name="Wang R."/>
            <person name="Manning V.A."/>
            <person name="Dhillon B."/>
            <person name="Tu Z.J."/>
            <person name="Steffenson B.J."/>
            <person name="Salamov A."/>
            <person name="Sun H."/>
            <person name="Lowry S."/>
            <person name="LaButti K."/>
            <person name="Han J."/>
            <person name="Copeland A."/>
            <person name="Lindquist E."/>
            <person name="Barry K."/>
            <person name="Schmutz J."/>
            <person name="Baker S.E."/>
            <person name="Ciuffetti L.M."/>
            <person name="Grigoriev I.V."/>
            <person name="Zhong S."/>
            <person name="Turgeon B.G."/>
        </authorList>
    </citation>
    <scope>NUCLEOTIDE SEQUENCE [LARGE SCALE GENOMIC DNA]</scope>
    <source>
        <strain evidence="3">C5 / ATCC 48332 / race O</strain>
    </source>
</reference>
<protein>
    <submittedName>
        <fullName evidence="2">Uncharacterized protein</fullName>
    </submittedName>
</protein>
<keyword evidence="3" id="KW-1185">Reference proteome</keyword>
<dbReference type="OrthoDB" id="3695288at2759"/>
<proteinExistence type="predicted"/>